<accession>A4C7R9</accession>
<dbReference type="InterPro" id="IPR001611">
    <property type="entry name" value="Leu-rich_rpt"/>
</dbReference>
<evidence type="ECO:0000313" key="1">
    <source>
        <dbReference type="EMBL" id="EAR28634.1"/>
    </source>
</evidence>
<dbReference type="Gene3D" id="3.80.10.10">
    <property type="entry name" value="Ribonuclease Inhibitor"/>
    <property type="match status" value="1"/>
</dbReference>
<dbReference type="Proteomes" id="UP000006201">
    <property type="component" value="Unassembled WGS sequence"/>
</dbReference>
<keyword evidence="2" id="KW-1185">Reference proteome</keyword>
<dbReference type="EMBL" id="AAOH01000003">
    <property type="protein sequence ID" value="EAR28634.1"/>
    <property type="molecule type" value="Genomic_DNA"/>
</dbReference>
<reference evidence="1 2" key="1">
    <citation type="submission" date="2006-02" db="EMBL/GenBank/DDBJ databases">
        <authorList>
            <person name="Moran M.A."/>
            <person name="Kjelleberg S."/>
            <person name="Egan S."/>
            <person name="Saunders N."/>
            <person name="Thomas T."/>
            <person name="Ferriera S."/>
            <person name="Johnson J."/>
            <person name="Kravitz S."/>
            <person name="Halpern A."/>
            <person name="Remington K."/>
            <person name="Beeson K."/>
            <person name="Tran B."/>
            <person name="Rogers Y.-H."/>
            <person name="Friedman R."/>
            <person name="Venter J.C."/>
        </authorList>
    </citation>
    <scope>NUCLEOTIDE SEQUENCE [LARGE SCALE GENOMIC DNA]</scope>
    <source>
        <strain evidence="1 2">D2</strain>
    </source>
</reference>
<organism evidence="1 2">
    <name type="scientific">Pseudoalteromonas tunicata D2</name>
    <dbReference type="NCBI Taxonomy" id="87626"/>
    <lineage>
        <taxon>Bacteria</taxon>
        <taxon>Pseudomonadati</taxon>
        <taxon>Pseudomonadota</taxon>
        <taxon>Gammaproteobacteria</taxon>
        <taxon>Alteromonadales</taxon>
        <taxon>Pseudoalteromonadaceae</taxon>
        <taxon>Pseudoalteromonas</taxon>
    </lineage>
</organism>
<dbReference type="InterPro" id="IPR032675">
    <property type="entry name" value="LRR_dom_sf"/>
</dbReference>
<dbReference type="SUPFAM" id="SSF52058">
    <property type="entry name" value="L domain-like"/>
    <property type="match status" value="1"/>
</dbReference>
<dbReference type="STRING" id="87626.PTD2_06319"/>
<comment type="caution">
    <text evidence="1">The sequence shown here is derived from an EMBL/GenBank/DDBJ whole genome shotgun (WGS) entry which is preliminary data.</text>
</comment>
<dbReference type="HOGENOM" id="CLU_773545_0_0_6"/>
<evidence type="ECO:0000313" key="2">
    <source>
        <dbReference type="Proteomes" id="UP000006201"/>
    </source>
</evidence>
<dbReference type="PROSITE" id="PS51257">
    <property type="entry name" value="PROKAR_LIPOPROTEIN"/>
    <property type="match status" value="1"/>
</dbReference>
<dbReference type="PROSITE" id="PS51450">
    <property type="entry name" value="LRR"/>
    <property type="match status" value="1"/>
</dbReference>
<sequence length="358" mass="39539">MFKMFGNKKLIAVGISSLLLAACSDDDPIKIADVSFADKEIKACIDKLVEDNQYEYTYEISSLNCPGTQESPITKLDGLETFTSLASLVLTHNDVTSLTPLTDLNELKSVNLAKNLALDCKQATDQLAVSRFSKLSLTGFCQTSIAAVNDDFSDELKFKLGGNLELAKQEDNQIILQSLFDSAGSNKLEQGALTWPLEKANDGIGFIVDVKSKIGALHALDKPILSTEFAQLTSATTAQLNFIFDKSLVAEQTPELEVDYRYIYHENKHQFNGHINVMGTRYAFSLYKTAINEEKQIEHLDIDLSFTTETIDAALPSFNWRVSGPGTQDTLLNQGQVNINTMNVSYAQLYDMSKLSAQ</sequence>
<protein>
    <submittedName>
        <fullName evidence="1">Uncharacterized protein</fullName>
    </submittedName>
</protein>
<name>A4C7R9_9GAMM</name>
<dbReference type="AlphaFoldDB" id="A4C7R9"/>
<proteinExistence type="predicted"/>
<gene>
    <name evidence="1" type="ORF">PTD2_06319</name>
</gene>